<gene>
    <name evidence="10" type="primary">mscK</name>
    <name evidence="10" type="ORF">PRI8871_03488</name>
</gene>
<evidence type="ECO:0000259" key="9">
    <source>
        <dbReference type="Pfam" id="PF21082"/>
    </source>
</evidence>
<dbReference type="InterPro" id="IPR010920">
    <property type="entry name" value="LSM_dom_sf"/>
</dbReference>
<evidence type="ECO:0000256" key="6">
    <source>
        <dbReference type="ARBA" id="ARBA00023136"/>
    </source>
</evidence>
<accession>A0A2R8B070</accession>
<dbReference type="AlphaFoldDB" id="A0A2R8B070"/>
<dbReference type="GO" id="GO:0008381">
    <property type="term" value="F:mechanosensitive monoatomic ion channel activity"/>
    <property type="evidence" value="ECO:0007669"/>
    <property type="project" value="UniProtKB-ARBA"/>
</dbReference>
<comment type="similarity">
    <text evidence="2">Belongs to the MscS (TC 1.A.23) family.</text>
</comment>
<keyword evidence="11" id="KW-1185">Reference proteome</keyword>
<dbReference type="InterPro" id="IPR006685">
    <property type="entry name" value="MscS_channel_2nd"/>
</dbReference>
<protein>
    <submittedName>
        <fullName evidence="10">Mechanosensitive channel MscK</fullName>
    </submittedName>
</protein>
<feature type="transmembrane region" description="Helical" evidence="7">
    <location>
        <begin position="241"/>
        <end position="262"/>
    </location>
</feature>
<feature type="transmembrane region" description="Helical" evidence="7">
    <location>
        <begin position="268"/>
        <end position="292"/>
    </location>
</feature>
<dbReference type="PANTHER" id="PTHR30347">
    <property type="entry name" value="POTASSIUM CHANNEL RELATED"/>
    <property type="match status" value="1"/>
</dbReference>
<evidence type="ECO:0000313" key="11">
    <source>
        <dbReference type="Proteomes" id="UP000244904"/>
    </source>
</evidence>
<dbReference type="InterPro" id="IPR052702">
    <property type="entry name" value="MscS-like_channel"/>
</dbReference>
<dbReference type="InterPro" id="IPR011014">
    <property type="entry name" value="MscS_channel_TM-2"/>
</dbReference>
<feature type="transmembrane region" description="Helical" evidence="7">
    <location>
        <begin position="166"/>
        <end position="186"/>
    </location>
</feature>
<dbReference type="EMBL" id="OMOJ01000012">
    <property type="protein sequence ID" value="SPF81663.1"/>
    <property type="molecule type" value="Genomic_DNA"/>
</dbReference>
<dbReference type="SUPFAM" id="SSF82689">
    <property type="entry name" value="Mechanosensitive channel protein MscS (YggB), C-terminal domain"/>
    <property type="match status" value="1"/>
</dbReference>
<feature type="transmembrane region" description="Helical" evidence="7">
    <location>
        <begin position="198"/>
        <end position="221"/>
    </location>
</feature>
<evidence type="ECO:0000256" key="7">
    <source>
        <dbReference type="SAM" id="Phobius"/>
    </source>
</evidence>
<dbReference type="RefSeq" id="WP_219929045.1">
    <property type="nucleotide sequence ID" value="NZ_OMOJ01000012.1"/>
</dbReference>
<dbReference type="Proteomes" id="UP000244904">
    <property type="component" value="Unassembled WGS sequence"/>
</dbReference>
<feature type="transmembrane region" description="Helical" evidence="7">
    <location>
        <begin position="133"/>
        <end position="154"/>
    </location>
</feature>
<dbReference type="InterPro" id="IPR023408">
    <property type="entry name" value="MscS_beta-dom_sf"/>
</dbReference>
<keyword evidence="3" id="KW-1003">Cell membrane</keyword>
<feature type="domain" description="Mechanosensitive ion channel MscS" evidence="8">
    <location>
        <begin position="287"/>
        <end position="353"/>
    </location>
</feature>
<reference evidence="11" key="1">
    <citation type="submission" date="2018-03" db="EMBL/GenBank/DDBJ databases">
        <authorList>
            <person name="Rodrigo-Torres L."/>
            <person name="Arahal R. D."/>
            <person name="Lucena T."/>
        </authorList>
    </citation>
    <scope>NUCLEOTIDE SEQUENCE [LARGE SCALE GENOMIC DNA]</scope>
    <source>
        <strain evidence="11">CECT 8871</strain>
    </source>
</reference>
<evidence type="ECO:0000313" key="10">
    <source>
        <dbReference type="EMBL" id="SPF81663.1"/>
    </source>
</evidence>
<feature type="transmembrane region" description="Helical" evidence="7">
    <location>
        <begin position="58"/>
        <end position="75"/>
    </location>
</feature>
<dbReference type="Gene3D" id="3.30.70.100">
    <property type="match status" value="1"/>
</dbReference>
<evidence type="ECO:0000256" key="5">
    <source>
        <dbReference type="ARBA" id="ARBA00022989"/>
    </source>
</evidence>
<comment type="subcellular location">
    <subcellularLocation>
        <location evidence="1">Cell membrane</location>
        <topology evidence="1">Multi-pass membrane protein</topology>
    </subcellularLocation>
</comment>
<keyword evidence="4 7" id="KW-0812">Transmembrane</keyword>
<dbReference type="Gene3D" id="1.10.287.1260">
    <property type="match status" value="1"/>
</dbReference>
<keyword evidence="6 7" id="KW-0472">Membrane</keyword>
<keyword evidence="5 7" id="KW-1133">Transmembrane helix</keyword>
<feature type="domain" description="Mechanosensitive ion channel MscS C-terminal" evidence="9">
    <location>
        <begin position="362"/>
        <end position="449"/>
    </location>
</feature>
<name>A0A2R8B070_9RHOB</name>
<dbReference type="Gene3D" id="2.30.30.60">
    <property type="match status" value="1"/>
</dbReference>
<dbReference type="GO" id="GO:0005886">
    <property type="term" value="C:plasma membrane"/>
    <property type="evidence" value="ECO:0007669"/>
    <property type="project" value="UniProtKB-SubCell"/>
</dbReference>
<dbReference type="Pfam" id="PF00924">
    <property type="entry name" value="MS_channel_2nd"/>
    <property type="match status" value="1"/>
</dbReference>
<feature type="transmembrane region" description="Helical" evidence="7">
    <location>
        <begin position="103"/>
        <end position="121"/>
    </location>
</feature>
<proteinExistence type="inferred from homology"/>
<dbReference type="SUPFAM" id="SSF50182">
    <property type="entry name" value="Sm-like ribonucleoproteins"/>
    <property type="match status" value="1"/>
</dbReference>
<evidence type="ECO:0000256" key="2">
    <source>
        <dbReference type="ARBA" id="ARBA00008017"/>
    </source>
</evidence>
<sequence>MADPTAETITEEAVETVEDAVETVESLAEDITESVSPFLDYGHQVAQRFIEQFSGLDGVISLAILVAAAFVGWSLRRPVHALVEQVWPNVDQGRPFLGNLKHVVHRVAVPFVLAVLLWIAIPVLRELGVVNEVLRIVASMLQAWIVINLFSAVVRDPSWSRTFAAVAWVLAALYIMRLLNPLIALLDGMSMTLGTSVISLYDIIKASGLLVILIWLARAFVSFVQARLNRSQNLAPAVRSLIVQTVKLLTLFVAVLLALNAVGVDLTALAVFSGALGVGIGIGLQAIVANLFSGLTLMMEGAIKVGDYIELPSGVRGEVKEISTRATRITTNDNVDILVPNSEFVNGQVVNWTLKDRVCRVHIPFGVAYGSDKELVRKAALEAAAEVEHELKGPGSRPAEVWLTNFGASSLDFELVVWLKPEAVQRQARVRADYNWALETALTKHGIEIPFPQLDLHVKPGAKPFIVTGKESES</sequence>
<evidence type="ECO:0000259" key="8">
    <source>
        <dbReference type="Pfam" id="PF00924"/>
    </source>
</evidence>
<evidence type="ECO:0000256" key="1">
    <source>
        <dbReference type="ARBA" id="ARBA00004651"/>
    </source>
</evidence>
<dbReference type="PANTHER" id="PTHR30347:SF1">
    <property type="entry name" value="MECHANOSENSITIVE CHANNEL MSCK"/>
    <property type="match status" value="1"/>
</dbReference>
<evidence type="ECO:0000256" key="3">
    <source>
        <dbReference type="ARBA" id="ARBA00022475"/>
    </source>
</evidence>
<organism evidence="10 11">
    <name type="scientific">Pseudoprimorskyibacter insulae</name>
    <dbReference type="NCBI Taxonomy" id="1695997"/>
    <lineage>
        <taxon>Bacteria</taxon>
        <taxon>Pseudomonadati</taxon>
        <taxon>Pseudomonadota</taxon>
        <taxon>Alphaproteobacteria</taxon>
        <taxon>Rhodobacterales</taxon>
        <taxon>Paracoccaceae</taxon>
        <taxon>Pseudoprimorskyibacter</taxon>
    </lineage>
</organism>
<dbReference type="SUPFAM" id="SSF82861">
    <property type="entry name" value="Mechanosensitive channel protein MscS (YggB), transmembrane region"/>
    <property type="match status" value="1"/>
</dbReference>
<dbReference type="Pfam" id="PF21082">
    <property type="entry name" value="MS_channel_3rd"/>
    <property type="match status" value="1"/>
</dbReference>
<dbReference type="InterPro" id="IPR049278">
    <property type="entry name" value="MS_channel_C"/>
</dbReference>
<evidence type="ECO:0000256" key="4">
    <source>
        <dbReference type="ARBA" id="ARBA00022692"/>
    </source>
</evidence>
<dbReference type="InterPro" id="IPR011066">
    <property type="entry name" value="MscS_channel_C_sf"/>
</dbReference>